<dbReference type="RefSeq" id="WP_118382850.1">
    <property type="nucleotide sequence ID" value="NZ_JAOQJV010000008.1"/>
</dbReference>
<dbReference type="PIRSF" id="PIRSF004761">
    <property type="entry name" value="Hydrgn_mat_HypA"/>
    <property type="match status" value="1"/>
</dbReference>
<dbReference type="Pfam" id="PF01155">
    <property type="entry name" value="HypA"/>
    <property type="match status" value="1"/>
</dbReference>
<keyword evidence="3 4" id="KW-0862">Zinc</keyword>
<evidence type="ECO:0000313" key="6">
    <source>
        <dbReference type="Proteomes" id="UP001207605"/>
    </source>
</evidence>
<evidence type="ECO:0000256" key="2">
    <source>
        <dbReference type="ARBA" id="ARBA00022723"/>
    </source>
</evidence>
<evidence type="ECO:0000256" key="3">
    <source>
        <dbReference type="ARBA" id="ARBA00022833"/>
    </source>
</evidence>
<keyword evidence="2 4" id="KW-0479">Metal-binding</keyword>
<dbReference type="HAMAP" id="MF_00213">
    <property type="entry name" value="HypA_HybF"/>
    <property type="match status" value="1"/>
</dbReference>
<gene>
    <name evidence="4" type="primary">hypA</name>
    <name evidence="5" type="ORF">OCV65_07830</name>
</gene>
<comment type="function">
    <text evidence="4">Involved in the maturation of [NiFe] hydrogenases. Required for nickel insertion into the metal center of the hydrogenase.</text>
</comment>
<comment type="caution">
    <text evidence="5">The sequence shown here is derived from an EMBL/GenBank/DDBJ whole genome shotgun (WGS) entry which is preliminary data.</text>
</comment>
<feature type="binding site" evidence="4">
    <location>
        <position position="74"/>
    </location>
    <ligand>
        <name>Zn(2+)</name>
        <dbReference type="ChEBI" id="CHEBI:29105"/>
    </ligand>
</feature>
<dbReference type="EMBL" id="JAOQJV010000008">
    <property type="protein sequence ID" value="MCU6700140.1"/>
    <property type="molecule type" value="Genomic_DNA"/>
</dbReference>
<dbReference type="InterPro" id="IPR000688">
    <property type="entry name" value="HypA/HybF"/>
</dbReference>
<keyword evidence="6" id="KW-1185">Reference proteome</keyword>
<feature type="binding site" evidence="4">
    <location>
        <position position="93"/>
    </location>
    <ligand>
        <name>Zn(2+)</name>
        <dbReference type="ChEBI" id="CHEBI:29105"/>
    </ligand>
</feature>
<organism evidence="5 6">
    <name type="scientific">Dorea ammoniilytica</name>
    <dbReference type="NCBI Taxonomy" id="2981788"/>
    <lineage>
        <taxon>Bacteria</taxon>
        <taxon>Bacillati</taxon>
        <taxon>Bacillota</taxon>
        <taxon>Clostridia</taxon>
        <taxon>Lachnospirales</taxon>
        <taxon>Lachnospiraceae</taxon>
        <taxon>Dorea</taxon>
    </lineage>
</organism>
<name>A0ABT2S6B8_9FIRM</name>
<comment type="similarity">
    <text evidence="4">Belongs to the HypA/HybF family.</text>
</comment>
<reference evidence="5 6" key="1">
    <citation type="journal article" date="2021" name="ISME Commun">
        <title>Automated analysis of genomic sequences facilitates high-throughput and comprehensive description of bacteria.</title>
        <authorList>
            <person name="Hitch T.C.A."/>
        </authorList>
    </citation>
    <scope>NUCLEOTIDE SEQUENCE [LARGE SCALE GENOMIC DNA]</scope>
    <source>
        <strain evidence="5 6">Sanger_02</strain>
    </source>
</reference>
<accession>A0ABT2S6B8</accession>
<dbReference type="Gene3D" id="3.30.2320.80">
    <property type="match status" value="1"/>
</dbReference>
<evidence type="ECO:0000256" key="4">
    <source>
        <dbReference type="HAMAP-Rule" id="MF_00213"/>
    </source>
</evidence>
<sequence length="116" mass="13361">MHELGIVFHIVKTVENIALENQAEKVRKVVLQIGEVSTIIPYYLKDCWKWKCSKSELMDGCELEIETIPAITFCEDCEETYPTVQHGKICPYCGSEHTYLVQGNEHQIKEIEVSEE</sequence>
<dbReference type="PANTHER" id="PTHR34535:SF3">
    <property type="entry name" value="HYDROGENASE MATURATION FACTOR HYPA"/>
    <property type="match status" value="1"/>
</dbReference>
<dbReference type="Proteomes" id="UP001207605">
    <property type="component" value="Unassembled WGS sequence"/>
</dbReference>
<feature type="binding site" evidence="4">
    <location>
        <position position="90"/>
    </location>
    <ligand>
        <name>Zn(2+)</name>
        <dbReference type="ChEBI" id="CHEBI:29105"/>
    </ligand>
</feature>
<protein>
    <recommendedName>
        <fullName evidence="4">Hydrogenase maturation factor HypA</fullName>
    </recommendedName>
</protein>
<feature type="binding site" evidence="4">
    <location>
        <position position="77"/>
    </location>
    <ligand>
        <name>Zn(2+)</name>
        <dbReference type="ChEBI" id="CHEBI:29105"/>
    </ligand>
</feature>
<keyword evidence="1 4" id="KW-0533">Nickel</keyword>
<feature type="binding site" evidence="4">
    <location>
        <position position="2"/>
    </location>
    <ligand>
        <name>Ni(2+)</name>
        <dbReference type="ChEBI" id="CHEBI:49786"/>
    </ligand>
</feature>
<proteinExistence type="inferred from homology"/>
<evidence type="ECO:0000313" key="5">
    <source>
        <dbReference type="EMBL" id="MCU6700140.1"/>
    </source>
</evidence>
<dbReference type="PANTHER" id="PTHR34535">
    <property type="entry name" value="HYDROGENASE MATURATION FACTOR HYPA"/>
    <property type="match status" value="1"/>
</dbReference>
<evidence type="ECO:0000256" key="1">
    <source>
        <dbReference type="ARBA" id="ARBA00022596"/>
    </source>
</evidence>